<name>A0ACC7PH54_9PSED</name>
<dbReference type="Proteomes" id="UP001637618">
    <property type="component" value="Unassembled WGS sequence"/>
</dbReference>
<proteinExistence type="predicted"/>
<reference evidence="1" key="1">
    <citation type="submission" date="2022-11" db="EMBL/GenBank/DDBJ databases">
        <title>Draft genome sequences of strains of Pseudomonas imrae sp. nov.</title>
        <authorList>
            <person name="Salva Serra F."/>
            <person name="Nimje P."/>
            <person name="Moore E.R.B."/>
            <person name="Marathe N.P."/>
        </authorList>
    </citation>
    <scope>NUCLEOTIDE SEQUENCE</scope>
    <source>
        <strain evidence="1">15FMM2</strain>
    </source>
</reference>
<keyword evidence="1" id="KW-0808">Transferase</keyword>
<accession>A0ACC7PH54</accession>
<dbReference type="EMBL" id="JAPEQY010000012">
    <property type="protein sequence ID" value="MFO2478951.1"/>
    <property type="molecule type" value="Genomic_DNA"/>
</dbReference>
<comment type="caution">
    <text evidence="1">The sequence shown here is derived from an EMBL/GenBank/DDBJ whole genome shotgun (WGS) entry which is preliminary data.</text>
</comment>
<keyword evidence="1" id="KW-0032">Aminotransferase</keyword>
<sequence>MCGIVGAVAERNITAILLEGLKRLEYRGYDSAGVAVFTNAGKLERMRRPGKVSELEQALAGEPLAGRLGIAHTRWATHGAPCERNAHPHFSGDLAVVHNGIIENHEVLREQLKGLGYVFTSDTDTEVIAHLLNHKLKDHSDLTTALKATVKQLHGAYGLAVVSATQPDRVVAARSGSPLVIGLGLGENFLASDQLALRQVTDRFMYLEEGDIADIRRESVAIWDVNGQSVEREIVQYRDGAEAADKGEFRHFMLKEIHEQPSVVQRTLEGRLSQNQVLVNAFGPQAAELFAKVRNVQIVACGTSYHAGMVARYWLEELAGIPCQVEVASEFRYRKVVVQPDTLFVTISQSGETADTLAALRNAKELGYLASLAICNVSISSLVRESDLTLLTQAGREIGVASTKAFTTQLVGLLLLTLSLGQVRGTLAEGIEATLVEELRRLPTRLGEALAMDSTVEKVAELFADKNHTLFLGRGAQYPVAMEGSLKLKEISYIHAEAYPAGELKHGPLALVDDDMPVVTVAPNNELLEKLKSNLQEVRARGGQLIVFADEKAGMTNGEGTHVINMPHIHDILSPILYTIPLQLLSYYVAVLKGTDVDQPRNLAKSVTVE</sequence>
<evidence type="ECO:0000313" key="1">
    <source>
        <dbReference type="EMBL" id="MFO2478951.1"/>
    </source>
</evidence>
<protein>
    <submittedName>
        <fullName evidence="1">Glutamine--fructose-6-phosphate transaminase (Isomerizing)</fullName>
        <ecNumber evidence="1">2.6.1.16</ecNumber>
    </submittedName>
</protein>
<keyword evidence="2" id="KW-1185">Reference proteome</keyword>
<dbReference type="EC" id="2.6.1.16" evidence="1"/>
<organism evidence="1 2">
    <name type="scientific">Pseudomonas imrae</name>
    <dbReference type="NCBI Taxonomy" id="2992837"/>
    <lineage>
        <taxon>Bacteria</taxon>
        <taxon>Pseudomonadati</taxon>
        <taxon>Pseudomonadota</taxon>
        <taxon>Gammaproteobacteria</taxon>
        <taxon>Pseudomonadales</taxon>
        <taxon>Pseudomonadaceae</taxon>
        <taxon>Pseudomonas</taxon>
    </lineage>
</organism>
<gene>
    <name evidence="1" type="primary">glmS</name>
    <name evidence="1" type="ORF">OOJ96_16220</name>
</gene>
<evidence type="ECO:0000313" key="2">
    <source>
        <dbReference type="Proteomes" id="UP001637618"/>
    </source>
</evidence>